<evidence type="ECO:0000313" key="2">
    <source>
        <dbReference type="EMBL" id="CAK0787492.1"/>
    </source>
</evidence>
<evidence type="ECO:0000313" key="3">
    <source>
        <dbReference type="Proteomes" id="UP001314263"/>
    </source>
</evidence>
<gene>
    <name evidence="2" type="ORF">CVIRNUC_010712</name>
</gene>
<comment type="caution">
    <text evidence="2">The sequence shown here is derived from an EMBL/GenBank/DDBJ whole genome shotgun (WGS) entry which is preliminary data.</text>
</comment>
<accession>A0AAV1ILC3</accession>
<feature type="region of interest" description="Disordered" evidence="1">
    <location>
        <begin position="257"/>
        <end position="347"/>
    </location>
</feature>
<dbReference type="AlphaFoldDB" id="A0AAV1ILC3"/>
<dbReference type="EMBL" id="CAUYUE010000017">
    <property type="protein sequence ID" value="CAK0787492.1"/>
    <property type="molecule type" value="Genomic_DNA"/>
</dbReference>
<proteinExistence type="predicted"/>
<name>A0AAV1ILC3_9CHLO</name>
<reference evidence="2 3" key="1">
    <citation type="submission" date="2023-10" db="EMBL/GenBank/DDBJ databases">
        <authorList>
            <person name="Maclean D."/>
            <person name="Macfadyen A."/>
        </authorList>
    </citation>
    <scope>NUCLEOTIDE SEQUENCE [LARGE SCALE GENOMIC DNA]</scope>
</reference>
<feature type="compositionally biased region" description="Low complexity" evidence="1">
    <location>
        <begin position="298"/>
        <end position="307"/>
    </location>
</feature>
<feature type="compositionally biased region" description="Low complexity" evidence="1">
    <location>
        <begin position="280"/>
        <end position="289"/>
    </location>
</feature>
<feature type="region of interest" description="Disordered" evidence="1">
    <location>
        <begin position="130"/>
        <end position="156"/>
    </location>
</feature>
<feature type="compositionally biased region" description="Polar residues" evidence="1">
    <location>
        <begin position="322"/>
        <end position="335"/>
    </location>
</feature>
<evidence type="ECO:0008006" key="4">
    <source>
        <dbReference type="Google" id="ProtNLM"/>
    </source>
</evidence>
<keyword evidence="3" id="KW-1185">Reference proteome</keyword>
<dbReference type="Proteomes" id="UP001314263">
    <property type="component" value="Unassembled WGS sequence"/>
</dbReference>
<feature type="compositionally biased region" description="Polar residues" evidence="1">
    <location>
        <begin position="147"/>
        <end position="156"/>
    </location>
</feature>
<organism evidence="2 3">
    <name type="scientific">Coccomyxa viridis</name>
    <dbReference type="NCBI Taxonomy" id="1274662"/>
    <lineage>
        <taxon>Eukaryota</taxon>
        <taxon>Viridiplantae</taxon>
        <taxon>Chlorophyta</taxon>
        <taxon>core chlorophytes</taxon>
        <taxon>Trebouxiophyceae</taxon>
        <taxon>Trebouxiophyceae incertae sedis</taxon>
        <taxon>Coccomyxaceae</taxon>
        <taxon>Coccomyxa</taxon>
    </lineage>
</organism>
<sequence length="347" mass="37878">MRFTGQGRDPEDFGEICRLATRAPNEHLVERAVEQINTGQLDAQSATNTICTRLRQVCTQGKREHKIVLALKLIEQILAQSRSHLDSHQQSQLMQEIGRVAILPMDRFAPNLQTAQDSKTLALKIISQYQQGPNSPKRRGSEGAGSATGSPKQPRLTSQEAIQTCILRANAQIELVQEAVLAMSTNELHTISEGDSKFLTASVAALKSYKRDLEMSINFLASHEAEASAAMMADCLKTVDAINTTMTLFKEVVEAKQQGGTAMEPSHAHQEHPTAPPAAAPQQQQQQQQQPPPPPQQQPAQLQPPQADLLLPGFDTGEPQPRSANNPRPNATSAPATEAMLKEMGWL</sequence>
<evidence type="ECO:0000256" key="1">
    <source>
        <dbReference type="SAM" id="MobiDB-lite"/>
    </source>
</evidence>
<protein>
    <recommendedName>
        <fullName evidence="4">GAT domain-containing protein</fullName>
    </recommendedName>
</protein>